<evidence type="ECO:0000313" key="2">
    <source>
        <dbReference type="Proteomes" id="UP001285521"/>
    </source>
</evidence>
<reference evidence="1 2" key="2">
    <citation type="submission" date="2023-11" db="EMBL/GenBank/DDBJ databases">
        <authorList>
            <person name="Lara A.C."/>
            <person name="Chronakova A."/>
        </authorList>
    </citation>
    <scope>NUCLEOTIDE SEQUENCE [LARGE SCALE GENOMIC DNA]</scope>
    <source>
        <strain evidence="1 2">BCCO 10_0856</strain>
    </source>
</reference>
<organism evidence="1 2">
    <name type="scientific">Lentzea miocenica</name>
    <dbReference type="NCBI Taxonomy" id="3095431"/>
    <lineage>
        <taxon>Bacteria</taxon>
        <taxon>Bacillati</taxon>
        <taxon>Actinomycetota</taxon>
        <taxon>Actinomycetes</taxon>
        <taxon>Pseudonocardiales</taxon>
        <taxon>Pseudonocardiaceae</taxon>
        <taxon>Lentzea</taxon>
    </lineage>
</organism>
<proteinExistence type="predicted"/>
<dbReference type="EMBL" id="JAXAVW010000003">
    <property type="protein sequence ID" value="MDX8029499.1"/>
    <property type="molecule type" value="Genomic_DNA"/>
</dbReference>
<dbReference type="Gene3D" id="2.160.20.80">
    <property type="entry name" value="E3 ubiquitin-protein ligase SopA"/>
    <property type="match status" value="1"/>
</dbReference>
<evidence type="ECO:0000313" key="1">
    <source>
        <dbReference type="EMBL" id="MDX8029499.1"/>
    </source>
</evidence>
<dbReference type="SUPFAM" id="SSF141571">
    <property type="entry name" value="Pentapeptide repeat-like"/>
    <property type="match status" value="1"/>
</dbReference>
<gene>
    <name evidence="1" type="ORF">SK803_04720</name>
</gene>
<name>A0ABU4SUL5_9PSEU</name>
<accession>A0ABU4SUL5</accession>
<dbReference type="Proteomes" id="UP001285521">
    <property type="component" value="Unassembled WGS sequence"/>
</dbReference>
<dbReference type="Pfam" id="PF13576">
    <property type="entry name" value="Pentapeptide_3"/>
    <property type="match status" value="2"/>
</dbReference>
<protein>
    <submittedName>
        <fullName evidence="1">Pentapeptide repeat-containing protein</fullName>
    </submittedName>
</protein>
<sequence length="356" mass="39321">MVEGPQIRISVTVPAGLSTILSAAFRATGASLADHARVIDQLGSDNATVRLGGVRSLERLARDHPADRQRVADQLCDYLRLSFGGHPRPDHEREVRLVAQRVLAGLLRNPDQDLTIDLTGAVLVDVDLSKCYAGGANFAGARFVGPASFDQAVLAGATFDRARFESRASFGHTRFTEPVQFIETMFDDEAWFLGAEFVSHVWFDRARFEGLARFGCAKFQGKAVFIETDFAGPAQFASAEFDYCSFDEARFRTVAHFGLAQFTGDVRFTRTRFDDVAWFDAAAFHTDSTVFEGAAFTSFARMRDVRANAHQRVGQYEPSWPPGWLVEVGSAQDGWARVVPVPVLLPEPEPRPGEEH</sequence>
<comment type="caution">
    <text evidence="1">The sequence shown here is derived from an EMBL/GenBank/DDBJ whole genome shotgun (WGS) entry which is preliminary data.</text>
</comment>
<reference evidence="1 2" key="1">
    <citation type="submission" date="2023-11" db="EMBL/GenBank/DDBJ databases">
        <title>Lentzea sokolovensis, sp. nov., Lentzea kristufkii, sp. nov., and Lentzea miocenensis, sp. nov., rare actinobacteria from Sokolov Coal Basin, Miocene lacustrine sediment, Czech Republic.</title>
        <authorList>
            <person name="Lara A."/>
            <person name="Kotroba L."/>
            <person name="Nouioui I."/>
            <person name="Neumann-Schaal M."/>
            <person name="Mast Y."/>
            <person name="Chronakova A."/>
        </authorList>
    </citation>
    <scope>NUCLEOTIDE SEQUENCE [LARGE SCALE GENOMIC DNA]</scope>
    <source>
        <strain evidence="1 2">BCCO 10_0856</strain>
    </source>
</reference>
<dbReference type="RefSeq" id="WP_319964502.1">
    <property type="nucleotide sequence ID" value="NZ_JAXAVW010000003.1"/>
</dbReference>
<keyword evidence="2" id="KW-1185">Reference proteome</keyword>
<dbReference type="InterPro" id="IPR001646">
    <property type="entry name" value="5peptide_repeat"/>
</dbReference>